<evidence type="ECO:0000256" key="1">
    <source>
        <dbReference type="SAM" id="MobiDB-lite"/>
    </source>
</evidence>
<name>A0A9Q9EH51_9PEZI</name>
<evidence type="ECO:0000313" key="3">
    <source>
        <dbReference type="Proteomes" id="UP001056384"/>
    </source>
</evidence>
<dbReference type="AlphaFoldDB" id="A0A9Q9EH51"/>
<dbReference type="Pfam" id="PF15496">
    <property type="entry name" value="DUF4646"/>
    <property type="match status" value="1"/>
</dbReference>
<proteinExistence type="predicted"/>
<dbReference type="InterPro" id="IPR028018">
    <property type="entry name" value="DUF4646"/>
</dbReference>
<sequence>MWEKFTSQIVDTARLSPKERAKVWAVGTAAAVTVSSPDSYHIGRNKIQRYEEEKVKEGLIDESEDSLGDLLRQWNEGYFAERGLLARLELCEAAQNSASQRSKIFQRGAHWYPHKEDRVRARTERKFSLVITQMYKPEELAEEDMEPCDSTDVKHSIDSHRSEYAESAVSGEFKPLPDLPVGADPLLDIVTEFINLQYYPADQLPPATQLAELEGDNKRAMFLDQEVGLPCSAHEHRDKKGADHPKAKPYSEEEAQNWALKDATDESNCTSPAQHAPLSRSRDVGSSPGLQEHNTGRTPESDHLNTEGHTIACGLQLADQQNFALHKPTASPTASFFMPLEFKPVSSMLDFDPKLVLQDVAIAH</sequence>
<feature type="compositionally biased region" description="Basic and acidic residues" evidence="1">
    <location>
        <begin position="233"/>
        <end position="251"/>
    </location>
</feature>
<keyword evidence="3" id="KW-1185">Reference proteome</keyword>
<gene>
    <name evidence="2" type="ORF">Slin15195_G039740</name>
</gene>
<accession>A0A9Q9EH51</accession>
<evidence type="ECO:0000313" key="2">
    <source>
        <dbReference type="EMBL" id="USW50655.1"/>
    </source>
</evidence>
<protein>
    <submittedName>
        <fullName evidence="2">Uncharacterized protein</fullName>
    </submittedName>
</protein>
<dbReference type="EMBL" id="CP099420">
    <property type="protein sequence ID" value="USW50655.1"/>
    <property type="molecule type" value="Genomic_DNA"/>
</dbReference>
<reference evidence="2" key="1">
    <citation type="submission" date="2022-06" db="EMBL/GenBank/DDBJ databases">
        <title>Complete genome sequences of two strains of the flax pathogen Septoria linicola.</title>
        <authorList>
            <person name="Lapalu N."/>
            <person name="Simon A."/>
            <person name="Demenou B."/>
            <person name="Paumier D."/>
            <person name="Guillot M.-P."/>
            <person name="Gout L."/>
            <person name="Valade R."/>
        </authorList>
    </citation>
    <scope>NUCLEOTIDE SEQUENCE</scope>
    <source>
        <strain evidence="2">SE15195</strain>
    </source>
</reference>
<feature type="region of interest" description="Disordered" evidence="1">
    <location>
        <begin position="233"/>
        <end position="306"/>
    </location>
</feature>
<dbReference type="Proteomes" id="UP001056384">
    <property type="component" value="Chromosome 3"/>
</dbReference>
<organism evidence="2 3">
    <name type="scientific">Septoria linicola</name>
    <dbReference type="NCBI Taxonomy" id="215465"/>
    <lineage>
        <taxon>Eukaryota</taxon>
        <taxon>Fungi</taxon>
        <taxon>Dikarya</taxon>
        <taxon>Ascomycota</taxon>
        <taxon>Pezizomycotina</taxon>
        <taxon>Dothideomycetes</taxon>
        <taxon>Dothideomycetidae</taxon>
        <taxon>Mycosphaerellales</taxon>
        <taxon>Mycosphaerellaceae</taxon>
        <taxon>Septoria</taxon>
    </lineage>
</organism>
<feature type="compositionally biased region" description="Polar residues" evidence="1">
    <location>
        <begin position="288"/>
        <end position="298"/>
    </location>
</feature>